<feature type="transmembrane region" description="Helical" evidence="2">
    <location>
        <begin position="88"/>
        <end position="111"/>
    </location>
</feature>
<evidence type="ECO:0000256" key="2">
    <source>
        <dbReference type="SAM" id="Phobius"/>
    </source>
</evidence>
<feature type="region of interest" description="Disordered" evidence="1">
    <location>
        <begin position="190"/>
        <end position="210"/>
    </location>
</feature>
<protein>
    <recommendedName>
        <fullName evidence="4">Transposase (Putative), gypsy type</fullName>
    </recommendedName>
</protein>
<gene>
    <name evidence="3" type="ORF">Tci_326811</name>
</gene>
<dbReference type="EMBL" id="BKCJ010114909">
    <property type="protein sequence ID" value="GEX54836.1"/>
    <property type="molecule type" value="Genomic_DNA"/>
</dbReference>
<organism evidence="3">
    <name type="scientific">Tanacetum cinerariifolium</name>
    <name type="common">Dalmatian daisy</name>
    <name type="synonym">Chrysanthemum cinerariifolium</name>
    <dbReference type="NCBI Taxonomy" id="118510"/>
    <lineage>
        <taxon>Eukaryota</taxon>
        <taxon>Viridiplantae</taxon>
        <taxon>Streptophyta</taxon>
        <taxon>Embryophyta</taxon>
        <taxon>Tracheophyta</taxon>
        <taxon>Spermatophyta</taxon>
        <taxon>Magnoliopsida</taxon>
        <taxon>eudicotyledons</taxon>
        <taxon>Gunneridae</taxon>
        <taxon>Pentapetalae</taxon>
        <taxon>asterids</taxon>
        <taxon>campanulids</taxon>
        <taxon>Asterales</taxon>
        <taxon>Asteraceae</taxon>
        <taxon>Asteroideae</taxon>
        <taxon>Anthemideae</taxon>
        <taxon>Anthemidinae</taxon>
        <taxon>Tanacetum</taxon>
    </lineage>
</organism>
<reference evidence="3" key="1">
    <citation type="journal article" date="2019" name="Sci. Rep.">
        <title>Draft genome of Tanacetum cinerariifolium, the natural source of mosquito coil.</title>
        <authorList>
            <person name="Yamashiro T."/>
            <person name="Shiraishi A."/>
            <person name="Satake H."/>
            <person name="Nakayama K."/>
        </authorList>
    </citation>
    <scope>NUCLEOTIDE SEQUENCE</scope>
</reference>
<evidence type="ECO:0000256" key="1">
    <source>
        <dbReference type="SAM" id="MobiDB-lite"/>
    </source>
</evidence>
<feature type="region of interest" description="Disordered" evidence="1">
    <location>
        <begin position="239"/>
        <end position="261"/>
    </location>
</feature>
<keyword evidence="2" id="KW-0472">Membrane</keyword>
<keyword evidence="2" id="KW-1133">Transmembrane helix</keyword>
<name>A0A699H7Y3_TANCI</name>
<feature type="region of interest" description="Disordered" evidence="1">
    <location>
        <begin position="149"/>
        <end position="173"/>
    </location>
</feature>
<proteinExistence type="predicted"/>
<feature type="non-terminal residue" evidence="3">
    <location>
        <position position="1"/>
    </location>
</feature>
<evidence type="ECO:0008006" key="4">
    <source>
        <dbReference type="Google" id="ProtNLM"/>
    </source>
</evidence>
<accession>A0A699H7Y3</accession>
<keyword evidence="2" id="KW-0812">Transmembrane</keyword>
<dbReference type="AlphaFoldDB" id="A0A699H7Y3"/>
<evidence type="ECO:0000313" key="3">
    <source>
        <dbReference type="EMBL" id="GEX54836.1"/>
    </source>
</evidence>
<comment type="caution">
    <text evidence="3">The sequence shown here is derived from an EMBL/GenBank/DDBJ whole genome shotgun (WGS) entry which is preliminary data.</text>
</comment>
<sequence>AKDHDIKFYCSNDIKSKIKILDHKHTQGAAKNSQDNKVLRRERASSVLFVQPDSFVVSILVRASRMGCFNSASFGMNLLMAVSCKNKFCIWFGLLRVGLMMIACVLPGSAFSSFSTVFQAFLQPFDLFRAPDMELFLFVRHSDPPRGSNDSIDKLFDDGNDAGPEHPTVGDDDVLTETIGKDVLEVVEKTKKSKQKRKTTEDASVSTFPPKKLREDYHAATSNIDGKSLATIRSLISEGSSVSSEVGEPRDDGPTDSVSGLNLRTCSSMRYVVSSNDSYHSDLRSEVNSFARFPVADAPVMTVAVTSNVAADVYVVLVSKDRVRSENLEIFRDSTSAGRANANVASSSKLNEPATSSNSFYASQDLDFEALHRIYVPKWKVTNDSVLDDPMRAEHTLEQKDKLVDKCDEQAALLSKKDDEIANLKSLLSLKEDEAAKAIRLCGQLSVAKAADVAKGNELKGLKEKNLALEEDKSALSKKVTTLESVIVAKETELASLSGQVAKLTSNLPSFQLSRDELNSKRCWLKSAFELFKGCIEAMQDEQANVLGNRVAELDAQLLEMADHLEEEFYPRFLTTISGRQLILTHDGLKAGVDHGKTRRDLSMIEAYDPSVEAKYVDAVNDLRTVDFPLLSVLKSKKDACMIDLIDSIHLEGPLDEIPRAEELQPSLEQLMLPIHMVEDDVVLGDTSLSFSLQVVHSQVQRVKGEIMKKCLSLTDVMVPLVEPLSSKSLIGEASTSAISATVGPIICQQPLRLSVLFLFFQCLIIKSWIRNHMMKTLLS</sequence>